<proteinExistence type="predicted"/>
<organism evidence="1">
    <name type="scientific">Arundo donax</name>
    <name type="common">Giant reed</name>
    <name type="synonym">Donax arundinaceus</name>
    <dbReference type="NCBI Taxonomy" id="35708"/>
    <lineage>
        <taxon>Eukaryota</taxon>
        <taxon>Viridiplantae</taxon>
        <taxon>Streptophyta</taxon>
        <taxon>Embryophyta</taxon>
        <taxon>Tracheophyta</taxon>
        <taxon>Spermatophyta</taxon>
        <taxon>Magnoliopsida</taxon>
        <taxon>Liliopsida</taxon>
        <taxon>Poales</taxon>
        <taxon>Poaceae</taxon>
        <taxon>PACMAD clade</taxon>
        <taxon>Arundinoideae</taxon>
        <taxon>Arundineae</taxon>
        <taxon>Arundo</taxon>
    </lineage>
</organism>
<reference evidence="1" key="2">
    <citation type="journal article" date="2015" name="Data Brief">
        <title>Shoot transcriptome of the giant reed, Arundo donax.</title>
        <authorList>
            <person name="Barrero R.A."/>
            <person name="Guerrero F.D."/>
            <person name="Moolhuijzen P."/>
            <person name="Goolsby J.A."/>
            <person name="Tidwell J."/>
            <person name="Bellgard S.E."/>
            <person name="Bellgard M.I."/>
        </authorList>
    </citation>
    <scope>NUCLEOTIDE SEQUENCE</scope>
    <source>
        <tissue evidence="1">Shoot tissue taken approximately 20 cm above the soil surface</tissue>
    </source>
</reference>
<sequence length="48" mass="5104">MASCSRTCTGRSSSKSRCECGSMLPLLMGAMAGDPPVRVQPEPYRARA</sequence>
<dbReference type="EMBL" id="GBRH01181561">
    <property type="protein sequence ID" value="JAE16335.1"/>
    <property type="molecule type" value="Transcribed_RNA"/>
</dbReference>
<dbReference type="AlphaFoldDB" id="A0A0A9FTZ8"/>
<protein>
    <submittedName>
        <fullName evidence="1">Uncharacterized protein</fullName>
    </submittedName>
</protein>
<accession>A0A0A9FTZ8</accession>
<reference evidence="1" key="1">
    <citation type="submission" date="2014-09" db="EMBL/GenBank/DDBJ databases">
        <authorList>
            <person name="Magalhaes I.L.F."/>
            <person name="Oliveira U."/>
            <person name="Santos F.R."/>
            <person name="Vidigal T.H.D.A."/>
            <person name="Brescovit A.D."/>
            <person name="Santos A.J."/>
        </authorList>
    </citation>
    <scope>NUCLEOTIDE SEQUENCE</scope>
    <source>
        <tissue evidence="1">Shoot tissue taken approximately 20 cm above the soil surface</tissue>
    </source>
</reference>
<evidence type="ECO:0000313" key="1">
    <source>
        <dbReference type="EMBL" id="JAE16335.1"/>
    </source>
</evidence>
<name>A0A0A9FTZ8_ARUDO</name>